<evidence type="ECO:0000259" key="6">
    <source>
        <dbReference type="PROSITE" id="PS50850"/>
    </source>
</evidence>
<dbReference type="InterPro" id="IPR036259">
    <property type="entry name" value="MFS_trans_sf"/>
</dbReference>
<keyword evidence="2 5" id="KW-0812">Transmembrane</keyword>
<feature type="transmembrane region" description="Helical" evidence="5">
    <location>
        <begin position="12"/>
        <end position="29"/>
    </location>
</feature>
<name>A0ABU7LAQ8_9NOCA</name>
<dbReference type="InterPro" id="IPR011701">
    <property type="entry name" value="MFS"/>
</dbReference>
<proteinExistence type="predicted"/>
<keyword evidence="4 5" id="KW-0472">Membrane</keyword>
<feature type="transmembrane region" description="Helical" evidence="5">
    <location>
        <begin position="408"/>
        <end position="427"/>
    </location>
</feature>
<dbReference type="RefSeq" id="WP_330133857.1">
    <property type="nucleotide sequence ID" value="NZ_JAUTXY010000005.1"/>
</dbReference>
<evidence type="ECO:0000256" key="4">
    <source>
        <dbReference type="ARBA" id="ARBA00023136"/>
    </source>
</evidence>
<evidence type="ECO:0000313" key="8">
    <source>
        <dbReference type="Proteomes" id="UP001336020"/>
    </source>
</evidence>
<feature type="transmembrane region" description="Helical" evidence="5">
    <location>
        <begin position="291"/>
        <end position="310"/>
    </location>
</feature>
<dbReference type="PANTHER" id="PTHR23508:SF10">
    <property type="entry name" value="CARBOXYLIC ACID TRANSPORTER PROTEIN HOMOLOG"/>
    <property type="match status" value="1"/>
</dbReference>
<dbReference type="PROSITE" id="PS00216">
    <property type="entry name" value="SUGAR_TRANSPORT_1"/>
    <property type="match status" value="1"/>
</dbReference>
<keyword evidence="3 5" id="KW-1133">Transmembrane helix</keyword>
<sequence>MDLRTRIDASPMRPYQWLIVGLCVVLNILDGFDVMALAFTAKSIGAEFALGGAEIGILLSAGLIGMAVGALTLAPIADRIGRRPLILTSVAMATLGMALSATAGSAWELGTWRVITGLGIGGILACTTVIASEYSSARWRGLAISIYTAGYGVGATLGGIAAVSLQAEYGWRSVFVVGAILTGVVLAILALLLPESLDFLTSRGRAADLDRVNLIARRIGQEPVESLDAPAGTVPAKAGRISDLFSGSNMRPTMLLWAAFFATMFGFYFVNSWTPSLLETAGLTKDQSATAGMMLTLGGTVGSILFGLLASRWTTRAVLITFTLSSALAMAIFIVSISTLTVAFALGIVIGGLINGCIAGLYTLAPSLYAPTVRTTGVGAAIGVGRAGAILAPTAVGVLLDSGWTPEQLYFAVAGVVVLAAVALLAMRPARAESTVPTAEPARADAP</sequence>
<reference evidence="7 8" key="1">
    <citation type="submission" date="2023-07" db="EMBL/GenBank/DDBJ databases">
        <authorList>
            <person name="Girao M."/>
            <person name="Carvalho M.F."/>
        </authorList>
    </citation>
    <scope>NUCLEOTIDE SEQUENCE [LARGE SCALE GENOMIC DNA]</scope>
    <source>
        <strain evidence="7 8">YIM65754</strain>
    </source>
</reference>
<dbReference type="Proteomes" id="UP001336020">
    <property type="component" value="Unassembled WGS sequence"/>
</dbReference>
<feature type="transmembrane region" description="Helical" evidence="5">
    <location>
        <begin position="112"/>
        <end position="132"/>
    </location>
</feature>
<dbReference type="InterPro" id="IPR005829">
    <property type="entry name" value="Sugar_transporter_CS"/>
</dbReference>
<feature type="transmembrane region" description="Helical" evidence="5">
    <location>
        <begin position="377"/>
        <end position="396"/>
    </location>
</feature>
<organism evidence="7 8">
    <name type="scientific">Rhodococcus artemisiae</name>
    <dbReference type="NCBI Taxonomy" id="714159"/>
    <lineage>
        <taxon>Bacteria</taxon>
        <taxon>Bacillati</taxon>
        <taxon>Actinomycetota</taxon>
        <taxon>Actinomycetes</taxon>
        <taxon>Mycobacteriales</taxon>
        <taxon>Nocardiaceae</taxon>
        <taxon>Rhodococcus</taxon>
    </lineage>
</organism>
<evidence type="ECO:0000256" key="5">
    <source>
        <dbReference type="SAM" id="Phobius"/>
    </source>
</evidence>
<dbReference type="EMBL" id="JAUTXY010000005">
    <property type="protein sequence ID" value="MEE2058621.1"/>
    <property type="molecule type" value="Genomic_DNA"/>
</dbReference>
<gene>
    <name evidence="7" type="ORF">Q7514_13945</name>
</gene>
<feature type="transmembrane region" description="Helical" evidence="5">
    <location>
        <begin position="144"/>
        <end position="165"/>
    </location>
</feature>
<comment type="subcellular location">
    <subcellularLocation>
        <location evidence="1">Cell membrane</location>
        <topology evidence="1">Multi-pass membrane protein</topology>
    </subcellularLocation>
</comment>
<dbReference type="Pfam" id="PF07690">
    <property type="entry name" value="MFS_1"/>
    <property type="match status" value="1"/>
</dbReference>
<evidence type="ECO:0000256" key="2">
    <source>
        <dbReference type="ARBA" id="ARBA00022692"/>
    </source>
</evidence>
<keyword evidence="8" id="KW-1185">Reference proteome</keyword>
<evidence type="ECO:0000256" key="3">
    <source>
        <dbReference type="ARBA" id="ARBA00022989"/>
    </source>
</evidence>
<comment type="caution">
    <text evidence="7">The sequence shown here is derived from an EMBL/GenBank/DDBJ whole genome shotgun (WGS) entry which is preliminary data.</text>
</comment>
<feature type="domain" description="Major facilitator superfamily (MFS) profile" evidence="6">
    <location>
        <begin position="19"/>
        <end position="432"/>
    </location>
</feature>
<feature type="transmembrane region" description="Helical" evidence="5">
    <location>
        <begin position="171"/>
        <end position="193"/>
    </location>
</feature>
<evidence type="ECO:0000313" key="7">
    <source>
        <dbReference type="EMBL" id="MEE2058621.1"/>
    </source>
</evidence>
<feature type="transmembrane region" description="Helical" evidence="5">
    <location>
        <begin position="254"/>
        <end position="271"/>
    </location>
</feature>
<evidence type="ECO:0000256" key="1">
    <source>
        <dbReference type="ARBA" id="ARBA00004651"/>
    </source>
</evidence>
<feature type="transmembrane region" description="Helical" evidence="5">
    <location>
        <begin position="49"/>
        <end position="73"/>
    </location>
</feature>
<dbReference type="PANTHER" id="PTHR23508">
    <property type="entry name" value="CARBOXYLIC ACID TRANSPORTER PROTEIN HOMOLOG"/>
    <property type="match status" value="1"/>
</dbReference>
<dbReference type="SUPFAM" id="SSF103473">
    <property type="entry name" value="MFS general substrate transporter"/>
    <property type="match status" value="1"/>
</dbReference>
<accession>A0ABU7LAQ8</accession>
<feature type="transmembrane region" description="Helical" evidence="5">
    <location>
        <begin position="343"/>
        <end position="365"/>
    </location>
</feature>
<dbReference type="CDD" id="cd17365">
    <property type="entry name" value="MFS_PcaK_like"/>
    <property type="match status" value="1"/>
</dbReference>
<feature type="transmembrane region" description="Helical" evidence="5">
    <location>
        <begin position="317"/>
        <end position="337"/>
    </location>
</feature>
<dbReference type="InterPro" id="IPR020846">
    <property type="entry name" value="MFS_dom"/>
</dbReference>
<protein>
    <submittedName>
        <fullName evidence="7">MFS transporter</fullName>
    </submittedName>
</protein>
<feature type="transmembrane region" description="Helical" evidence="5">
    <location>
        <begin position="85"/>
        <end position="106"/>
    </location>
</feature>
<dbReference type="PROSITE" id="PS00217">
    <property type="entry name" value="SUGAR_TRANSPORT_2"/>
    <property type="match status" value="1"/>
</dbReference>
<dbReference type="Gene3D" id="1.20.1250.20">
    <property type="entry name" value="MFS general substrate transporter like domains"/>
    <property type="match status" value="1"/>
</dbReference>
<dbReference type="PROSITE" id="PS50850">
    <property type="entry name" value="MFS"/>
    <property type="match status" value="1"/>
</dbReference>